<name>X0GKQ8_FUSOX</name>
<reference evidence="1" key="1">
    <citation type="submission" date="2011-11" db="EMBL/GenBank/DDBJ databases">
        <title>The Genome Sequence of Fusarium oxysporum PHW808.</title>
        <authorList>
            <consortium name="The Broad Institute Genome Sequencing Platform"/>
            <person name="Ma L.-J."/>
            <person name="Gale L.R."/>
            <person name="Schwartz D.C."/>
            <person name="Zhou S."/>
            <person name="Corby-Kistler H."/>
            <person name="Young S.K."/>
            <person name="Zeng Q."/>
            <person name="Gargeya S."/>
            <person name="Fitzgerald M."/>
            <person name="Haas B."/>
            <person name="Abouelleil A."/>
            <person name="Alvarado L."/>
            <person name="Arachchi H.M."/>
            <person name="Berlin A."/>
            <person name="Brown A."/>
            <person name="Chapman S.B."/>
            <person name="Chen Z."/>
            <person name="Dunbar C."/>
            <person name="Freedman E."/>
            <person name="Gearin G."/>
            <person name="Goldberg J."/>
            <person name="Griggs A."/>
            <person name="Gujja S."/>
            <person name="Heiman D."/>
            <person name="Howarth C."/>
            <person name="Larson L."/>
            <person name="Lui A."/>
            <person name="MacDonald P.J.P."/>
            <person name="Montmayeur A."/>
            <person name="Murphy C."/>
            <person name="Neiman D."/>
            <person name="Pearson M."/>
            <person name="Priest M."/>
            <person name="Roberts A."/>
            <person name="Saif S."/>
            <person name="Shea T."/>
            <person name="Shenoy N."/>
            <person name="Sisk P."/>
            <person name="Stolte C."/>
            <person name="Sykes S."/>
            <person name="Wortman J."/>
            <person name="Nusbaum C."/>
            <person name="Birren B."/>
        </authorList>
    </citation>
    <scope>NUCLEOTIDE SEQUENCE [LARGE SCALE GENOMIC DNA]</scope>
    <source>
        <strain evidence="1">54008</strain>
    </source>
</reference>
<protein>
    <submittedName>
        <fullName evidence="1">Uncharacterized protein</fullName>
    </submittedName>
</protein>
<dbReference type="Proteomes" id="UP000030676">
    <property type="component" value="Unassembled WGS sequence"/>
</dbReference>
<proteinExistence type="predicted"/>
<sequence>MTREGGLHGLKGQVLKVTSTIVLKKCEIRKKPGFDSVTCSLSMKVLIVNPTVSVSWE</sequence>
<organism evidence="1">
    <name type="scientific">Fusarium oxysporum f. sp. conglutinans race 2 54008</name>
    <dbReference type="NCBI Taxonomy" id="1089457"/>
    <lineage>
        <taxon>Eukaryota</taxon>
        <taxon>Fungi</taxon>
        <taxon>Dikarya</taxon>
        <taxon>Ascomycota</taxon>
        <taxon>Pezizomycotina</taxon>
        <taxon>Sordariomycetes</taxon>
        <taxon>Hypocreomycetidae</taxon>
        <taxon>Hypocreales</taxon>
        <taxon>Nectriaceae</taxon>
        <taxon>Fusarium</taxon>
        <taxon>Fusarium oxysporum species complex</taxon>
    </lineage>
</organism>
<dbReference type="HOGENOM" id="CLU_2996577_0_0_1"/>
<reference evidence="1" key="2">
    <citation type="submission" date="2014-03" db="EMBL/GenBank/DDBJ databases">
        <title>The Genome Annotation of Fusarium oxysporum PHW808.</title>
        <authorList>
            <consortium name="The Broad Institute Genomics Platform"/>
            <person name="Ma L.-J."/>
            <person name="Corby-Kistler H."/>
            <person name="Broz K."/>
            <person name="Gale L.R."/>
            <person name="Jonkers W."/>
            <person name="O'Donnell K."/>
            <person name="Ploetz R."/>
            <person name="Steinberg C."/>
            <person name="Schwartz D.C."/>
            <person name="VanEtten H."/>
            <person name="Zhou S."/>
            <person name="Young S.K."/>
            <person name="Zeng Q."/>
            <person name="Gargeya S."/>
            <person name="Fitzgerald M."/>
            <person name="Abouelleil A."/>
            <person name="Alvarado L."/>
            <person name="Chapman S.B."/>
            <person name="Gainer-Dewar J."/>
            <person name="Goldberg J."/>
            <person name="Griggs A."/>
            <person name="Gujja S."/>
            <person name="Hansen M."/>
            <person name="Howarth C."/>
            <person name="Imamovic A."/>
            <person name="Ireland A."/>
            <person name="Larimer J."/>
            <person name="McCowan C."/>
            <person name="Murphy C."/>
            <person name="Pearson M."/>
            <person name="Poon T.W."/>
            <person name="Priest M."/>
            <person name="Roberts A."/>
            <person name="Saif S."/>
            <person name="Shea T."/>
            <person name="Sykes S."/>
            <person name="Wortman J."/>
            <person name="Nusbaum C."/>
            <person name="Birren B."/>
        </authorList>
    </citation>
    <scope>NUCLEOTIDE SEQUENCE</scope>
    <source>
        <strain evidence="1">54008</strain>
    </source>
</reference>
<gene>
    <name evidence="1" type="ORF">FOPG_19839</name>
</gene>
<accession>X0GKQ8</accession>
<evidence type="ECO:0000313" key="1">
    <source>
        <dbReference type="EMBL" id="EXL63888.1"/>
    </source>
</evidence>
<dbReference type="AlphaFoldDB" id="X0GKQ8"/>
<dbReference type="EMBL" id="KK034605">
    <property type="protein sequence ID" value="EXL63888.1"/>
    <property type="molecule type" value="Genomic_DNA"/>
</dbReference>